<feature type="region of interest" description="Disordered" evidence="5">
    <location>
        <begin position="117"/>
        <end position="149"/>
    </location>
</feature>
<comment type="subcellular location">
    <subcellularLocation>
        <location evidence="1">Membrane</location>
        <topology evidence="1">Single-pass membrane protein</topology>
    </subcellularLocation>
</comment>
<keyword evidence="4 6" id="KW-0472">Membrane</keyword>
<keyword evidence="3 6" id="KW-1133">Transmembrane helix</keyword>
<accession>A0A6A6FPX5</accession>
<dbReference type="CDD" id="cd12087">
    <property type="entry name" value="TM_EGFR-like"/>
    <property type="match status" value="1"/>
</dbReference>
<evidence type="ECO:0000313" key="10">
    <source>
        <dbReference type="Proteomes" id="UP000799539"/>
    </source>
</evidence>
<dbReference type="OrthoDB" id="2537459at2759"/>
<dbReference type="PANTHER" id="PTHR15549">
    <property type="entry name" value="PAIRED IMMUNOGLOBULIN-LIKE TYPE 2 RECEPTOR"/>
    <property type="match status" value="1"/>
</dbReference>
<dbReference type="SMART" id="SM00321">
    <property type="entry name" value="WSC"/>
    <property type="match status" value="1"/>
</dbReference>
<dbReference type="InterPro" id="IPR002889">
    <property type="entry name" value="WSC_carb-bd"/>
</dbReference>
<name>A0A6A6FPX5_9PEZI</name>
<feature type="compositionally biased region" description="Polar residues" evidence="5">
    <location>
        <begin position="369"/>
        <end position="384"/>
    </location>
</feature>
<evidence type="ECO:0000259" key="8">
    <source>
        <dbReference type="PROSITE" id="PS51212"/>
    </source>
</evidence>
<dbReference type="AlphaFoldDB" id="A0A6A6FPX5"/>
<evidence type="ECO:0000256" key="4">
    <source>
        <dbReference type="ARBA" id="ARBA00023136"/>
    </source>
</evidence>
<organism evidence="9 10">
    <name type="scientific">Cercospora zeae-maydis SCOH1-5</name>
    <dbReference type="NCBI Taxonomy" id="717836"/>
    <lineage>
        <taxon>Eukaryota</taxon>
        <taxon>Fungi</taxon>
        <taxon>Dikarya</taxon>
        <taxon>Ascomycota</taxon>
        <taxon>Pezizomycotina</taxon>
        <taxon>Dothideomycetes</taxon>
        <taxon>Dothideomycetidae</taxon>
        <taxon>Mycosphaerellales</taxon>
        <taxon>Mycosphaerellaceae</taxon>
        <taxon>Cercospora</taxon>
    </lineage>
</organism>
<feature type="compositionally biased region" description="Pro residues" evidence="5">
    <location>
        <begin position="126"/>
        <end position="138"/>
    </location>
</feature>
<dbReference type="GO" id="GO:0071944">
    <property type="term" value="C:cell periphery"/>
    <property type="evidence" value="ECO:0007669"/>
    <property type="project" value="UniProtKB-ARBA"/>
</dbReference>
<protein>
    <recommendedName>
        <fullName evidence="8">WSC domain-containing protein</fullName>
    </recommendedName>
</protein>
<dbReference type="Pfam" id="PF01822">
    <property type="entry name" value="WSC"/>
    <property type="match status" value="1"/>
</dbReference>
<feature type="region of interest" description="Disordered" evidence="5">
    <location>
        <begin position="327"/>
        <end position="350"/>
    </location>
</feature>
<feature type="compositionally biased region" description="Low complexity" evidence="5">
    <location>
        <begin position="139"/>
        <end position="149"/>
    </location>
</feature>
<evidence type="ECO:0000256" key="3">
    <source>
        <dbReference type="ARBA" id="ARBA00022989"/>
    </source>
</evidence>
<reference evidence="9" key="1">
    <citation type="journal article" date="2020" name="Stud. Mycol.">
        <title>101 Dothideomycetes genomes: a test case for predicting lifestyles and emergence of pathogens.</title>
        <authorList>
            <person name="Haridas S."/>
            <person name="Albert R."/>
            <person name="Binder M."/>
            <person name="Bloem J."/>
            <person name="Labutti K."/>
            <person name="Salamov A."/>
            <person name="Andreopoulos B."/>
            <person name="Baker S."/>
            <person name="Barry K."/>
            <person name="Bills G."/>
            <person name="Bluhm B."/>
            <person name="Cannon C."/>
            <person name="Castanera R."/>
            <person name="Culley D."/>
            <person name="Daum C."/>
            <person name="Ezra D."/>
            <person name="Gonzalez J."/>
            <person name="Henrissat B."/>
            <person name="Kuo A."/>
            <person name="Liang C."/>
            <person name="Lipzen A."/>
            <person name="Lutzoni F."/>
            <person name="Magnuson J."/>
            <person name="Mondo S."/>
            <person name="Nolan M."/>
            <person name="Ohm R."/>
            <person name="Pangilinan J."/>
            <person name="Park H.-J."/>
            <person name="Ramirez L."/>
            <person name="Alfaro M."/>
            <person name="Sun H."/>
            <person name="Tritt A."/>
            <person name="Yoshinaga Y."/>
            <person name="Zwiers L.-H."/>
            <person name="Turgeon B."/>
            <person name="Goodwin S."/>
            <person name="Spatafora J."/>
            <person name="Crous P."/>
            <person name="Grigoriev I."/>
        </authorList>
    </citation>
    <scope>NUCLEOTIDE SEQUENCE</scope>
    <source>
        <strain evidence="9">SCOH1-5</strain>
    </source>
</reference>
<feature type="chain" id="PRO_5025562077" description="WSC domain-containing protein" evidence="7">
    <location>
        <begin position="23"/>
        <end position="406"/>
    </location>
</feature>
<feature type="domain" description="WSC" evidence="8">
    <location>
        <begin position="25"/>
        <end position="112"/>
    </location>
</feature>
<dbReference type="EMBL" id="ML992666">
    <property type="protein sequence ID" value="KAF2215344.1"/>
    <property type="molecule type" value="Genomic_DNA"/>
</dbReference>
<evidence type="ECO:0000256" key="6">
    <source>
        <dbReference type="SAM" id="Phobius"/>
    </source>
</evidence>
<evidence type="ECO:0000256" key="5">
    <source>
        <dbReference type="SAM" id="MobiDB-lite"/>
    </source>
</evidence>
<dbReference type="PROSITE" id="PS51212">
    <property type="entry name" value="WSC"/>
    <property type="match status" value="1"/>
</dbReference>
<proteinExistence type="predicted"/>
<feature type="region of interest" description="Disordered" evidence="5">
    <location>
        <begin position="164"/>
        <end position="187"/>
    </location>
</feature>
<feature type="signal peptide" evidence="7">
    <location>
        <begin position="1"/>
        <end position="22"/>
    </location>
</feature>
<feature type="transmembrane region" description="Helical" evidence="6">
    <location>
        <begin position="233"/>
        <end position="258"/>
    </location>
</feature>
<keyword evidence="10" id="KW-1185">Reference proteome</keyword>
<dbReference type="GO" id="GO:0016020">
    <property type="term" value="C:membrane"/>
    <property type="evidence" value="ECO:0007669"/>
    <property type="project" value="UniProtKB-SubCell"/>
</dbReference>
<feature type="region of interest" description="Disordered" evidence="5">
    <location>
        <begin position="365"/>
        <end position="406"/>
    </location>
</feature>
<dbReference type="InterPro" id="IPR051694">
    <property type="entry name" value="Immunoregulatory_rcpt-like"/>
</dbReference>
<dbReference type="PANTHER" id="PTHR15549:SF31">
    <property type="entry name" value="WSC DOMAIN-CONTAINING PROTEIN"/>
    <property type="match status" value="1"/>
</dbReference>
<dbReference type="Proteomes" id="UP000799539">
    <property type="component" value="Unassembled WGS sequence"/>
</dbReference>
<evidence type="ECO:0000256" key="2">
    <source>
        <dbReference type="ARBA" id="ARBA00022692"/>
    </source>
</evidence>
<keyword evidence="2 6" id="KW-0812">Transmembrane</keyword>
<sequence length="406" mass="42696">MRMHNMLPFRAALLFSAVSVLAQSDLAQQLCSSDNTGSDFDVVFNIYQSNGACHDTCMAEYAFAVVQFQQCWCTNVAPGDTTSVSDCSEDCPGYPAEKCGNTARGLYGYIALNKSPTSTAGGSSPSPTPSRQPPPTAPSPTQEPETSYVSLTVTPSAEVEVSVSTVTLGSSKQTTTSSPTSQAPESTFEPVTEVIMTTISGAVVTQTVTSTPVAAPESNDGQQPLHRSDGMSAGVVAGIVIGVLAALAIVGAALFFCWRRRKQDGAEEGDGAAPSRGQRLGRNVSVLSKAGLLTRARPSMGEHDDSYYVTTATGQNSVRHSMLFGPGAGEGVNPASPLGSSHGSDNSRRMSKPMVYDQRLNPSALFANSEANGSRISMQDQQDYSRPLGVVNPDPRPSFESRMSRA</sequence>
<evidence type="ECO:0000256" key="1">
    <source>
        <dbReference type="ARBA" id="ARBA00004167"/>
    </source>
</evidence>
<evidence type="ECO:0000313" key="9">
    <source>
        <dbReference type="EMBL" id="KAF2215344.1"/>
    </source>
</evidence>
<keyword evidence="7" id="KW-0732">Signal</keyword>
<gene>
    <name evidence="9" type="ORF">CERZMDRAFT_56923</name>
</gene>
<feature type="compositionally biased region" description="Basic and acidic residues" evidence="5">
    <location>
        <begin position="397"/>
        <end position="406"/>
    </location>
</feature>
<evidence type="ECO:0000256" key="7">
    <source>
        <dbReference type="SAM" id="SignalP"/>
    </source>
</evidence>